<reference evidence="6 7" key="1">
    <citation type="journal article" date="2021" name="BMC Genomics">
        <title>Telomere-to-telomere genome assembly of asparaginase-producing Trichoderma simmonsii.</title>
        <authorList>
            <person name="Chung D."/>
            <person name="Kwon Y.M."/>
            <person name="Yang Y."/>
        </authorList>
    </citation>
    <scope>NUCLEOTIDE SEQUENCE [LARGE SCALE GENOMIC DNA]</scope>
    <source>
        <strain evidence="6 7">GH-Sj1</strain>
    </source>
</reference>
<evidence type="ECO:0000313" key="7">
    <source>
        <dbReference type="Proteomes" id="UP000826661"/>
    </source>
</evidence>
<dbReference type="GO" id="GO:0003677">
    <property type="term" value="F:DNA binding"/>
    <property type="evidence" value="ECO:0007669"/>
    <property type="project" value="InterPro"/>
</dbReference>
<dbReference type="SMART" id="SM00066">
    <property type="entry name" value="GAL4"/>
    <property type="match status" value="1"/>
</dbReference>
<evidence type="ECO:0000256" key="2">
    <source>
        <dbReference type="ARBA" id="ARBA00022723"/>
    </source>
</evidence>
<dbReference type="CDD" id="cd12148">
    <property type="entry name" value="fungal_TF_MHR"/>
    <property type="match status" value="1"/>
</dbReference>
<keyword evidence="3" id="KW-0539">Nucleus</keyword>
<dbReference type="GO" id="GO:0000981">
    <property type="term" value="F:DNA-binding transcription factor activity, RNA polymerase II-specific"/>
    <property type="evidence" value="ECO:0007669"/>
    <property type="project" value="InterPro"/>
</dbReference>
<dbReference type="EMBL" id="CP075869">
    <property type="protein sequence ID" value="QYT04669.1"/>
    <property type="molecule type" value="Genomic_DNA"/>
</dbReference>
<dbReference type="AlphaFoldDB" id="A0A8G0LNP4"/>
<dbReference type="InterPro" id="IPR050613">
    <property type="entry name" value="Sec_Metabolite_Reg"/>
</dbReference>
<dbReference type="GO" id="GO:0005634">
    <property type="term" value="C:nucleus"/>
    <property type="evidence" value="ECO:0007669"/>
    <property type="project" value="UniProtKB-SubCell"/>
</dbReference>
<name>A0A8G0LNP4_9HYPO</name>
<dbReference type="InterPro" id="IPR001138">
    <property type="entry name" value="Zn2Cys6_DnaBD"/>
</dbReference>
<dbReference type="PANTHER" id="PTHR31001">
    <property type="entry name" value="UNCHARACTERIZED TRANSCRIPTIONAL REGULATORY PROTEIN"/>
    <property type="match status" value="1"/>
</dbReference>
<dbReference type="Gene3D" id="4.10.240.10">
    <property type="entry name" value="Zn(2)-C6 fungal-type DNA-binding domain"/>
    <property type="match status" value="1"/>
</dbReference>
<gene>
    <name evidence="6" type="ORF">H0G86_011573</name>
</gene>
<feature type="region of interest" description="Disordered" evidence="4">
    <location>
        <begin position="1"/>
        <end position="22"/>
    </location>
</feature>
<organism evidence="6 7">
    <name type="scientific">Trichoderma simmonsii</name>
    <dbReference type="NCBI Taxonomy" id="1491479"/>
    <lineage>
        <taxon>Eukaryota</taxon>
        <taxon>Fungi</taxon>
        <taxon>Dikarya</taxon>
        <taxon>Ascomycota</taxon>
        <taxon>Pezizomycotina</taxon>
        <taxon>Sordariomycetes</taxon>
        <taxon>Hypocreomycetidae</taxon>
        <taxon>Hypocreales</taxon>
        <taxon>Hypocreaceae</taxon>
        <taxon>Trichoderma</taxon>
    </lineage>
</organism>
<sequence length="685" mass="76812">MVKATMQRSSTHNPPPLQRQNGRLQACDPCRMRKVSCDHALPVCGRCLRKSRQRECKYTASEVRPRRLTRRISRTSPEAVRSTEAVPSALSPYTPPPSQTRVPNSLSACQQHIPPVTDPGSGYLGSLSHSTVYEEAKNRLSTLHSFQISAPLLNDEAKKANYINSSVLLTPSIRDKWITVLRSVPRPSSCTIRLLTTPNNSGGWVRVAAHRIIKSLDAIFGPSLGIDRSDAQLEKIAQVLTENTLKPLSEDNADANSWIAGFTSHNLRWESIGLLFIFRKNGVLELTSDGTYEEISLDISRTCLELCIELSRIFSCGSSLLLFLLSRKTIMESTIMGYASLSAWRLHADTVALLTFLGIHTDPQQDSSQPNFCQENRKQLASFIFMMDQTFVMFTGRPPLINYRFMFMPLPLDIDDGDFFADEAVVTHSFNGLDANGWNTHGGIYSVSFIRARTICAFIRAELVEVALNKAANISTSTLLDIKSRQISAMRQIPSSLLYKPREILDPKIPSYHILAQLLVQLDHLQNIFILERLLLRQNMLDEGDLLVTSFEMVSLTLTFWSHKDRLLEARNDFEWLLIAYAAPGGGIMCMELLEPTFTGTHPKNDKITRASIIQQLSMLVAFLDWVHPPAPNADLCANCKAVIQHVLDHTLNTTIESTWPPPSLDSLPLDFNFELLDTFSWARG</sequence>
<dbReference type="InterPro" id="IPR036864">
    <property type="entry name" value="Zn2-C6_fun-type_DNA-bd_sf"/>
</dbReference>
<dbReference type="CDD" id="cd00067">
    <property type="entry name" value="GAL4"/>
    <property type="match status" value="1"/>
</dbReference>
<feature type="domain" description="Zn(2)-C6 fungal-type" evidence="5">
    <location>
        <begin position="26"/>
        <end position="58"/>
    </location>
</feature>
<keyword evidence="7" id="KW-1185">Reference proteome</keyword>
<feature type="region of interest" description="Disordered" evidence="4">
    <location>
        <begin position="74"/>
        <end position="104"/>
    </location>
</feature>
<protein>
    <submittedName>
        <fullName evidence="6">Zn(2)-C6 fungal-type domain-containing protein</fullName>
    </submittedName>
</protein>
<dbReference type="PROSITE" id="PS50048">
    <property type="entry name" value="ZN2_CY6_FUNGAL_2"/>
    <property type="match status" value="1"/>
</dbReference>
<dbReference type="Pfam" id="PF04082">
    <property type="entry name" value="Fungal_trans"/>
    <property type="match status" value="1"/>
</dbReference>
<evidence type="ECO:0000256" key="4">
    <source>
        <dbReference type="SAM" id="MobiDB-lite"/>
    </source>
</evidence>
<keyword evidence="2" id="KW-0479">Metal-binding</keyword>
<dbReference type="GO" id="GO:0008270">
    <property type="term" value="F:zinc ion binding"/>
    <property type="evidence" value="ECO:0007669"/>
    <property type="project" value="InterPro"/>
</dbReference>
<evidence type="ECO:0000313" key="6">
    <source>
        <dbReference type="EMBL" id="QYT04669.1"/>
    </source>
</evidence>
<dbReference type="SUPFAM" id="SSF57701">
    <property type="entry name" value="Zn2/Cys6 DNA-binding domain"/>
    <property type="match status" value="1"/>
</dbReference>
<evidence type="ECO:0000259" key="5">
    <source>
        <dbReference type="PROSITE" id="PS50048"/>
    </source>
</evidence>
<dbReference type="Proteomes" id="UP000826661">
    <property type="component" value="Chromosome VI"/>
</dbReference>
<dbReference type="PROSITE" id="PS00463">
    <property type="entry name" value="ZN2_CY6_FUNGAL_1"/>
    <property type="match status" value="1"/>
</dbReference>
<dbReference type="Pfam" id="PF00172">
    <property type="entry name" value="Zn_clus"/>
    <property type="match status" value="1"/>
</dbReference>
<evidence type="ECO:0000256" key="1">
    <source>
        <dbReference type="ARBA" id="ARBA00004123"/>
    </source>
</evidence>
<evidence type="ECO:0000256" key="3">
    <source>
        <dbReference type="ARBA" id="ARBA00023242"/>
    </source>
</evidence>
<dbReference type="SMART" id="SM00906">
    <property type="entry name" value="Fungal_trans"/>
    <property type="match status" value="1"/>
</dbReference>
<accession>A0A8G0LNP4</accession>
<dbReference type="GO" id="GO:0006351">
    <property type="term" value="P:DNA-templated transcription"/>
    <property type="evidence" value="ECO:0007669"/>
    <property type="project" value="InterPro"/>
</dbReference>
<dbReference type="InterPro" id="IPR007219">
    <property type="entry name" value="XnlR_reg_dom"/>
</dbReference>
<dbReference type="PANTHER" id="PTHR31001:SF40">
    <property type="entry name" value="ZN(II)2CYS6 TRANSCRIPTION FACTOR (EUROFUNG)"/>
    <property type="match status" value="1"/>
</dbReference>
<proteinExistence type="predicted"/>
<comment type="subcellular location">
    <subcellularLocation>
        <location evidence="1">Nucleus</location>
    </subcellularLocation>
</comment>